<evidence type="ECO:0000256" key="1">
    <source>
        <dbReference type="ARBA" id="ARBA00009846"/>
    </source>
</evidence>
<comment type="similarity">
    <text evidence="1">Belongs to the ycf20 family.</text>
</comment>
<feature type="transmembrane region" description="Helical" evidence="2">
    <location>
        <begin position="12"/>
        <end position="30"/>
    </location>
</feature>
<evidence type="ECO:0000313" key="3">
    <source>
        <dbReference type="EMBL" id="AST08785.1"/>
    </source>
</evidence>
<proteinExistence type="inferred from homology"/>
<feature type="transmembrane region" description="Helical" evidence="2">
    <location>
        <begin position="36"/>
        <end position="58"/>
    </location>
</feature>
<keyword evidence="2" id="KW-0812">Transmembrane</keyword>
<dbReference type="InterPro" id="IPR007572">
    <property type="entry name" value="Uncharacterised_Ycf20"/>
</dbReference>
<dbReference type="Pfam" id="PF04483">
    <property type="entry name" value="DUF565"/>
    <property type="match status" value="1"/>
</dbReference>
<evidence type="ECO:0000256" key="2">
    <source>
        <dbReference type="SAM" id="Phobius"/>
    </source>
</evidence>
<dbReference type="AlphaFoldDB" id="A0A2I4S6W5"/>
<keyword evidence="3" id="KW-0934">Plastid</keyword>
<organism evidence="3">
    <name type="scientific">Chlorella sp. ATCC 30562</name>
    <dbReference type="NCBI Taxonomy" id="2025116"/>
    <lineage>
        <taxon>Eukaryota</taxon>
        <taxon>Viridiplantae</taxon>
        <taxon>Chlorophyta</taxon>
        <taxon>core chlorophytes</taxon>
        <taxon>Trebouxiophyceae</taxon>
        <taxon>Chlorellales</taxon>
        <taxon>Chlorellaceae</taxon>
        <taxon>Chlorella clade</taxon>
        <taxon>Chlorella</taxon>
    </lineage>
</organism>
<gene>
    <name evidence="3" type="primary">ycf20</name>
</gene>
<keyword evidence="2" id="KW-1133">Transmembrane helix</keyword>
<geneLocation type="plastid" evidence="3"/>
<name>A0A2I4S6W5_9CHLO</name>
<sequence>MNKKLLKQINSLDLLIVLYAFLYGNLFAIHNSRLNWSLILIFCIVFFLEFLSKTIYFIRYKEIELKSDFNKDWIVKSKLQPIFQRFRERKKIKQNENYPCIIINTLKRGFLLGFFLEAFKVGS</sequence>
<accession>A0A2I4S6W5</accession>
<protein>
    <submittedName>
        <fullName evidence="3">Hypothetical chloroplast RF20</fullName>
    </submittedName>
</protein>
<keyword evidence="2" id="KW-0472">Membrane</keyword>
<reference evidence="3" key="1">
    <citation type="journal article" date="2017" name="Sci. Rep.">
        <title>Multiple origins of endosymbionts in Chlorellaceae with no reductive effects on the plastid or mitochondrial genomes.</title>
        <authorList>
            <person name="Fan W."/>
            <person name="Guo W."/>
            <person name="Van Etten J.L."/>
            <person name="Mower J.P."/>
        </authorList>
    </citation>
    <scope>NUCLEOTIDE SEQUENCE</scope>
</reference>
<dbReference type="EMBL" id="KY629617">
    <property type="protein sequence ID" value="AST08785.1"/>
    <property type="molecule type" value="Genomic_DNA"/>
</dbReference>